<dbReference type="SUPFAM" id="SSF52540">
    <property type="entry name" value="P-loop containing nucleoside triphosphate hydrolases"/>
    <property type="match status" value="1"/>
</dbReference>
<dbReference type="EMBL" id="JAVFHQ010000018">
    <property type="protein sequence ID" value="KAK4545786.1"/>
    <property type="molecule type" value="Genomic_DNA"/>
</dbReference>
<dbReference type="GO" id="GO:0033314">
    <property type="term" value="P:mitotic DNA replication checkpoint signaling"/>
    <property type="evidence" value="ECO:0007669"/>
    <property type="project" value="TreeGrafter"/>
</dbReference>
<reference evidence="10 11" key="1">
    <citation type="submission" date="2021-11" db="EMBL/GenBank/DDBJ databases">
        <title>Black yeast isolated from Biological Soil Crust.</title>
        <authorList>
            <person name="Kurbessoian T."/>
        </authorList>
    </citation>
    <scope>NUCLEOTIDE SEQUENCE [LARGE SCALE GENOMIC DNA]</scope>
    <source>
        <strain evidence="10 11">CCFEE 5522</strain>
    </source>
</reference>
<dbReference type="InterPro" id="IPR004582">
    <property type="entry name" value="Checkpoint_prot_Rad17_Rad24"/>
</dbReference>
<sequence length="864" mass="93798">MGQPRASRRKVVAVSSDEEDEPTPVAPAAVSSEDEEPVKPQKRSTGKLKSIKKSTVAQQFTPTTSTQGGSSQVQKSPAKPKASKVKSKTAVKDPAKTTGKPIYSFFNAATQRQRLSEPSASPEKPVPKEEPEAIHDGSDDDGTSVALSNGSSVALAMRKRKVQHGQSFEDDATLPPPATQKFRKTSDGGRTPSFTVTNEDKRPWTEQFAPSDLLELAVHKRKVTDVRQWLNDAVNGRRRKVLVMKGAAGTGKTATVRLLAKDMSFEVSEWRNPAGADLTSEGSLSTTEQFGDFVRVAGKSTGLTLFIGDETNALVVEPTHDDSGIPECKKQMLLIEEFPNTFSRSSATLQAFRSTILQYVSSPPVSHEIATPIVLVISETLLSTNTAAADSFTAHRLLGPELVNHPYVNMIEFNSIAPTILTKALETIVVKEARKSGRRKTPGPQVIKHLAETGDIRSAISSLEFLCLRGDDGDSWSSKVAFTKPKKAKAEPAMTKAEEEALKLISNRESTLGIFHAVGRVVYNKRVDPVAMESLAQPPPWLPQHRRTKVPEAKVDMLIDELGTDTPTFLAALHENYALSCSCSGVEDTLDSLGGSIDNISDADLLSVDRFSFGTRAFSGSATDGLRQDEMAFQVAVRGVLYSLPSPVHRNPPAGSSKADAHRMFYPTSLKLWKAREEVESMLGLLTARLQSNSFDDVSRSRVNGPADTGGVERWKRNNNVRGMPEGLEQHDGEQSRIHLSAITKKEALLERLPYMAQIRSARQAPTSSDTALGQILSVTRVNDQASRNPSDEDAAEEEPDISGAPEQWTTDKPDPELQADMKKASAARSKGKRKAATEGGGLSISVESCVEKLVLEDDDIVDD</sequence>
<dbReference type="GO" id="GO:0005634">
    <property type="term" value="C:nucleus"/>
    <property type="evidence" value="ECO:0007669"/>
    <property type="project" value="UniProtKB-SubCell"/>
</dbReference>
<evidence type="ECO:0000256" key="5">
    <source>
        <dbReference type="ARBA" id="ARBA00022840"/>
    </source>
</evidence>
<dbReference type="Gene3D" id="3.40.50.300">
    <property type="entry name" value="P-loop containing nucleotide triphosphate hydrolases"/>
    <property type="match status" value="1"/>
</dbReference>
<feature type="region of interest" description="Disordered" evidence="8">
    <location>
        <begin position="779"/>
        <end position="842"/>
    </location>
</feature>
<comment type="similarity">
    <text evidence="2">Belongs to the rad17/RAD24 family.</text>
</comment>
<dbReference type="GO" id="GO:0003682">
    <property type="term" value="F:chromatin binding"/>
    <property type="evidence" value="ECO:0007669"/>
    <property type="project" value="TreeGrafter"/>
</dbReference>
<dbReference type="AlphaFoldDB" id="A0AAV9JMR7"/>
<evidence type="ECO:0000256" key="2">
    <source>
        <dbReference type="ARBA" id="ARBA00006168"/>
    </source>
</evidence>
<dbReference type="GO" id="GO:0003689">
    <property type="term" value="F:DNA clamp loader activity"/>
    <property type="evidence" value="ECO:0007669"/>
    <property type="project" value="TreeGrafter"/>
</dbReference>
<dbReference type="InterPro" id="IPR027417">
    <property type="entry name" value="P-loop_NTPase"/>
</dbReference>
<keyword evidence="6" id="KW-0539">Nucleus</keyword>
<name>A0AAV9JMR7_9PEZI</name>
<evidence type="ECO:0000256" key="6">
    <source>
        <dbReference type="ARBA" id="ARBA00023242"/>
    </source>
</evidence>
<dbReference type="Pfam" id="PF03215">
    <property type="entry name" value="Rad17"/>
    <property type="match status" value="1"/>
</dbReference>
<evidence type="ECO:0000313" key="10">
    <source>
        <dbReference type="EMBL" id="KAK4545786.1"/>
    </source>
</evidence>
<dbReference type="GO" id="GO:0006281">
    <property type="term" value="P:DNA repair"/>
    <property type="evidence" value="ECO:0007669"/>
    <property type="project" value="InterPro"/>
</dbReference>
<feature type="domain" description="Checkpoint protein RAD24-like helical bundle" evidence="9">
    <location>
        <begin position="509"/>
        <end position="608"/>
    </location>
</feature>
<dbReference type="Proteomes" id="UP001324427">
    <property type="component" value="Unassembled WGS sequence"/>
</dbReference>
<dbReference type="Pfam" id="PF25812">
    <property type="entry name" value="RAD24_helical"/>
    <property type="match status" value="1"/>
</dbReference>
<evidence type="ECO:0000313" key="11">
    <source>
        <dbReference type="Proteomes" id="UP001324427"/>
    </source>
</evidence>
<feature type="compositionally biased region" description="Low complexity" evidence="8">
    <location>
        <begin position="58"/>
        <end position="80"/>
    </location>
</feature>
<feature type="region of interest" description="Disordered" evidence="8">
    <location>
        <begin position="159"/>
        <end position="198"/>
    </location>
</feature>
<keyword evidence="11" id="KW-1185">Reference proteome</keyword>
<feature type="compositionally biased region" description="Basic and acidic residues" evidence="8">
    <location>
        <begin position="810"/>
        <end position="824"/>
    </location>
</feature>
<keyword evidence="7" id="KW-0131">Cell cycle</keyword>
<dbReference type="PANTHER" id="PTHR12172:SF0">
    <property type="entry name" value="CELL CYCLE CHECKPOINT PROTEIN RAD17"/>
    <property type="match status" value="1"/>
</dbReference>
<evidence type="ECO:0000256" key="8">
    <source>
        <dbReference type="SAM" id="MobiDB-lite"/>
    </source>
</evidence>
<feature type="compositionally biased region" description="Basic and acidic residues" evidence="8">
    <location>
        <begin position="125"/>
        <end position="137"/>
    </location>
</feature>
<keyword evidence="5" id="KW-0067">ATP-binding</keyword>
<dbReference type="PANTHER" id="PTHR12172">
    <property type="entry name" value="CELL CYCLE CHECKPOINT PROTEIN RAD17"/>
    <property type="match status" value="1"/>
</dbReference>
<feature type="region of interest" description="Disordered" evidence="8">
    <location>
        <begin position="1"/>
        <end position="144"/>
    </location>
</feature>
<evidence type="ECO:0000256" key="7">
    <source>
        <dbReference type="ARBA" id="ARBA00023306"/>
    </source>
</evidence>
<comment type="subcellular location">
    <subcellularLocation>
        <location evidence="1">Nucleus</location>
    </subcellularLocation>
</comment>
<feature type="compositionally biased region" description="Basic residues" evidence="8">
    <location>
        <begin position="1"/>
        <end position="11"/>
    </location>
</feature>
<keyword evidence="3" id="KW-0547">Nucleotide-binding</keyword>
<evidence type="ECO:0000256" key="3">
    <source>
        <dbReference type="ARBA" id="ARBA00022741"/>
    </source>
</evidence>
<evidence type="ECO:0000259" key="9">
    <source>
        <dbReference type="Pfam" id="PF25812"/>
    </source>
</evidence>
<comment type="caution">
    <text evidence="10">The sequence shown here is derived from an EMBL/GenBank/DDBJ whole genome shotgun (WGS) entry which is preliminary data.</text>
</comment>
<dbReference type="InterPro" id="IPR057927">
    <property type="entry name" value="RAD24-like_helical"/>
</dbReference>
<accession>A0AAV9JMR7</accession>
<feature type="region of interest" description="Disordered" evidence="8">
    <location>
        <begin position="697"/>
        <end position="735"/>
    </location>
</feature>
<organism evidence="10 11">
    <name type="scientific">Oleoguttula mirabilis</name>
    <dbReference type="NCBI Taxonomy" id="1507867"/>
    <lineage>
        <taxon>Eukaryota</taxon>
        <taxon>Fungi</taxon>
        <taxon>Dikarya</taxon>
        <taxon>Ascomycota</taxon>
        <taxon>Pezizomycotina</taxon>
        <taxon>Dothideomycetes</taxon>
        <taxon>Dothideomycetidae</taxon>
        <taxon>Mycosphaerellales</taxon>
        <taxon>Teratosphaeriaceae</taxon>
        <taxon>Oleoguttula</taxon>
    </lineage>
</organism>
<dbReference type="GO" id="GO:0005524">
    <property type="term" value="F:ATP binding"/>
    <property type="evidence" value="ECO:0007669"/>
    <property type="project" value="UniProtKB-KW"/>
</dbReference>
<dbReference type="GO" id="GO:0000077">
    <property type="term" value="P:DNA damage checkpoint signaling"/>
    <property type="evidence" value="ECO:0007669"/>
    <property type="project" value="TreeGrafter"/>
</dbReference>
<proteinExistence type="inferred from homology"/>
<gene>
    <name evidence="10" type="ORF">LTR36_002740</name>
</gene>
<evidence type="ECO:0000256" key="1">
    <source>
        <dbReference type="ARBA" id="ARBA00004123"/>
    </source>
</evidence>
<feature type="compositionally biased region" description="Acidic residues" evidence="8">
    <location>
        <begin position="792"/>
        <end position="801"/>
    </location>
</feature>
<keyword evidence="4" id="KW-0227">DNA damage</keyword>
<evidence type="ECO:0000256" key="4">
    <source>
        <dbReference type="ARBA" id="ARBA00022763"/>
    </source>
</evidence>
<protein>
    <recommendedName>
        <fullName evidence="9">Checkpoint protein RAD24-like helical bundle domain-containing protein</fullName>
    </recommendedName>
</protein>
<feature type="compositionally biased region" description="Polar residues" evidence="8">
    <location>
        <begin position="779"/>
        <end position="789"/>
    </location>
</feature>
<feature type="compositionally biased region" description="Basic residues" evidence="8">
    <location>
        <begin position="40"/>
        <end position="52"/>
    </location>
</feature>